<dbReference type="GO" id="GO:0016757">
    <property type="term" value="F:glycosyltransferase activity"/>
    <property type="evidence" value="ECO:0007669"/>
    <property type="project" value="UniProtKB-KW"/>
</dbReference>
<dbReference type="Proteomes" id="UP001489004">
    <property type="component" value="Unassembled WGS sequence"/>
</dbReference>
<organism evidence="7 8">
    <name type="scientific">[Myrmecia] bisecta</name>
    <dbReference type="NCBI Taxonomy" id="41462"/>
    <lineage>
        <taxon>Eukaryota</taxon>
        <taxon>Viridiplantae</taxon>
        <taxon>Chlorophyta</taxon>
        <taxon>core chlorophytes</taxon>
        <taxon>Trebouxiophyceae</taxon>
        <taxon>Trebouxiales</taxon>
        <taxon>Trebouxiaceae</taxon>
        <taxon>Myrmecia</taxon>
    </lineage>
</organism>
<evidence type="ECO:0008006" key="9">
    <source>
        <dbReference type="Google" id="ProtNLM"/>
    </source>
</evidence>
<comment type="caution">
    <text evidence="7">The sequence shown here is derived from an EMBL/GenBank/DDBJ whole genome shotgun (WGS) entry which is preliminary data.</text>
</comment>
<evidence type="ECO:0000256" key="4">
    <source>
        <dbReference type="ARBA" id="ARBA00023136"/>
    </source>
</evidence>
<sequence>MPASSLLSTGGAPAPGAPPDIRQWNGSAVVNATACGQALGIPTVAMMFLTVDEVFHEPTWRLWYQHAADLVPASSVVCNGTAVNATCDCDRARLAGLRELCRPQDKAPVLQRQHLFNVYIHSRPEYAFPEDSIFFGREIAERSKVEWGTHQLVDATKALLRAALRQPLNQKFILLSESHIPLYSPMLVYQQLMSEPTSRLDSWGLQPTDLRRWTQRLVHNDFNHGSWRKSSQWFALRRDHAQAVVQDTVLNDKFAEHCKNGFDSELNRWRDCFSDEHYIPSLIAYLQRGHETDGFGRLVHVVWENWDVHPKSFSPKEVTLQTFRQMRGDGAPCHTHQVDIREVKRMFVPAKRITPATCQRAAPSYNQTLRPQCPLLARKFPRDTVMPLFKLVRDCSNGLAIVNDGSCRKILGMRGRQLLGSPRPSAQEVRRWQEHRHLQNGR</sequence>
<reference evidence="7 8" key="1">
    <citation type="journal article" date="2024" name="Nat. Commun.">
        <title>Phylogenomics reveals the evolutionary origins of lichenization in chlorophyte algae.</title>
        <authorList>
            <person name="Puginier C."/>
            <person name="Libourel C."/>
            <person name="Otte J."/>
            <person name="Skaloud P."/>
            <person name="Haon M."/>
            <person name="Grisel S."/>
            <person name="Petersen M."/>
            <person name="Berrin J.G."/>
            <person name="Delaux P.M."/>
            <person name="Dal Grande F."/>
            <person name="Keller J."/>
        </authorList>
    </citation>
    <scope>NUCLEOTIDE SEQUENCE [LARGE SCALE GENOMIC DNA]</scope>
    <source>
        <strain evidence="7 8">SAG 2043</strain>
    </source>
</reference>
<dbReference type="InterPro" id="IPR044174">
    <property type="entry name" value="BC10-like"/>
</dbReference>
<keyword evidence="8" id="KW-1185">Reference proteome</keyword>
<dbReference type="PANTHER" id="PTHR31042:SF145">
    <property type="entry name" value="CORE-2_I-BRANCHING BETA-1,6-N-ACETYLGLUCOSAMINYLTRANSFERASE FAMILY PROTEIN"/>
    <property type="match status" value="1"/>
</dbReference>
<gene>
    <name evidence="7" type="ORF">WJX72_001116</name>
</gene>
<evidence type="ECO:0000313" key="8">
    <source>
        <dbReference type="Proteomes" id="UP001489004"/>
    </source>
</evidence>
<dbReference type="PANTHER" id="PTHR31042">
    <property type="entry name" value="CORE-2/I-BRANCHING BETA-1,6-N-ACETYLGLUCOSAMINYLTRANSFERASE FAMILY PROTEIN-RELATED"/>
    <property type="match status" value="1"/>
</dbReference>
<dbReference type="EMBL" id="JALJOR010000004">
    <property type="protein sequence ID" value="KAK9817715.1"/>
    <property type="molecule type" value="Genomic_DNA"/>
</dbReference>
<dbReference type="AlphaFoldDB" id="A0AAW1Q9V2"/>
<feature type="region of interest" description="Disordered" evidence="6">
    <location>
        <begin position="418"/>
        <end position="442"/>
    </location>
</feature>
<proteinExistence type="predicted"/>
<evidence type="ECO:0000256" key="6">
    <source>
        <dbReference type="SAM" id="MobiDB-lite"/>
    </source>
</evidence>
<evidence type="ECO:0000256" key="5">
    <source>
        <dbReference type="ARBA" id="ARBA00023180"/>
    </source>
</evidence>
<dbReference type="InterPro" id="IPR003406">
    <property type="entry name" value="Glyco_trans_14"/>
</dbReference>
<evidence type="ECO:0000256" key="3">
    <source>
        <dbReference type="ARBA" id="ARBA00022679"/>
    </source>
</evidence>
<feature type="compositionally biased region" description="Basic and acidic residues" evidence="6">
    <location>
        <begin position="428"/>
        <end position="442"/>
    </location>
</feature>
<protein>
    <recommendedName>
        <fullName evidence="9">Glycosyltransferase</fullName>
    </recommendedName>
</protein>
<keyword evidence="5" id="KW-0325">Glycoprotein</keyword>
<keyword evidence="2" id="KW-0328">Glycosyltransferase</keyword>
<evidence type="ECO:0000256" key="1">
    <source>
        <dbReference type="ARBA" id="ARBA00004606"/>
    </source>
</evidence>
<keyword evidence="3" id="KW-0808">Transferase</keyword>
<evidence type="ECO:0000313" key="7">
    <source>
        <dbReference type="EMBL" id="KAK9817715.1"/>
    </source>
</evidence>
<name>A0AAW1Q9V2_9CHLO</name>
<dbReference type="Pfam" id="PF02485">
    <property type="entry name" value="Branch"/>
    <property type="match status" value="1"/>
</dbReference>
<keyword evidence="4" id="KW-0472">Membrane</keyword>
<comment type="subcellular location">
    <subcellularLocation>
        <location evidence="1">Membrane</location>
        <topology evidence="1">Single-pass type II membrane protein</topology>
    </subcellularLocation>
</comment>
<dbReference type="GO" id="GO:0016020">
    <property type="term" value="C:membrane"/>
    <property type="evidence" value="ECO:0007669"/>
    <property type="project" value="UniProtKB-SubCell"/>
</dbReference>
<accession>A0AAW1Q9V2</accession>
<evidence type="ECO:0000256" key="2">
    <source>
        <dbReference type="ARBA" id="ARBA00022676"/>
    </source>
</evidence>